<dbReference type="EMBL" id="GL193817">
    <property type="protein sequence ID" value="EFB20230.1"/>
    <property type="molecule type" value="Genomic_DNA"/>
</dbReference>
<proteinExistence type="predicted"/>
<reference evidence="3" key="1">
    <citation type="journal article" date="2010" name="Nature">
        <title>The sequence and de novo assembly of the giant panda genome.</title>
        <authorList>
            <person name="Li R."/>
            <person name="Fan W."/>
            <person name="Tian G."/>
            <person name="Zhu H."/>
            <person name="He L."/>
            <person name="Cai J."/>
            <person name="Huang Q."/>
            <person name="Cai Q."/>
            <person name="Li B."/>
            <person name="Bai Y."/>
            <person name="Zhang Z."/>
            <person name="Zhang Y."/>
            <person name="Wang W."/>
            <person name="Li J."/>
            <person name="Wei F."/>
            <person name="Li H."/>
            <person name="Jian M."/>
            <person name="Li J."/>
            <person name="Zhang Z."/>
            <person name="Nielsen R."/>
            <person name="Li D."/>
            <person name="Gu W."/>
            <person name="Yang Z."/>
            <person name="Xuan Z."/>
            <person name="Ryder O.A."/>
            <person name="Leung F.C."/>
            <person name="Zhou Y."/>
            <person name="Cao J."/>
            <person name="Sun X."/>
            <person name="Fu Y."/>
            <person name="Fang X."/>
            <person name="Guo X."/>
            <person name="Wang B."/>
            <person name="Hou R."/>
            <person name="Shen F."/>
            <person name="Mu B."/>
            <person name="Ni P."/>
            <person name="Lin R."/>
            <person name="Qian W."/>
            <person name="Wang G."/>
            <person name="Yu C."/>
            <person name="Nie W."/>
            <person name="Wang J."/>
            <person name="Wu Z."/>
            <person name="Liang H."/>
            <person name="Min J."/>
            <person name="Wu Q."/>
            <person name="Cheng S."/>
            <person name="Ruan J."/>
            <person name="Wang M."/>
            <person name="Shi Z."/>
            <person name="Wen M."/>
            <person name="Liu B."/>
            <person name="Ren X."/>
            <person name="Zheng H."/>
            <person name="Dong D."/>
            <person name="Cook K."/>
            <person name="Shan G."/>
            <person name="Zhang H."/>
            <person name="Kosiol C."/>
            <person name="Xie X."/>
            <person name="Lu Z."/>
            <person name="Zheng H."/>
            <person name="Li Y."/>
            <person name="Steiner C.C."/>
            <person name="Lam T.T."/>
            <person name="Lin S."/>
            <person name="Zhang Q."/>
            <person name="Li G."/>
            <person name="Tian J."/>
            <person name="Gong T."/>
            <person name="Liu H."/>
            <person name="Zhang D."/>
            <person name="Fang L."/>
            <person name="Ye C."/>
            <person name="Zhang J."/>
            <person name="Hu W."/>
            <person name="Xu A."/>
            <person name="Ren Y."/>
            <person name="Zhang G."/>
            <person name="Bruford M.W."/>
            <person name="Li Q."/>
            <person name="Ma L."/>
            <person name="Guo Y."/>
            <person name="An N."/>
            <person name="Hu Y."/>
            <person name="Zheng Y."/>
            <person name="Shi Y."/>
            <person name="Li Z."/>
            <person name="Liu Q."/>
            <person name="Chen Y."/>
            <person name="Zhao J."/>
            <person name="Qu N."/>
            <person name="Zhao S."/>
            <person name="Tian F."/>
            <person name="Wang X."/>
            <person name="Wang H."/>
            <person name="Xu L."/>
            <person name="Liu X."/>
            <person name="Vinar T."/>
            <person name="Wang Y."/>
            <person name="Lam T.W."/>
            <person name="Yiu S.M."/>
            <person name="Liu S."/>
            <person name="Zhang H."/>
            <person name="Li D."/>
            <person name="Huang Y."/>
            <person name="Wang X."/>
            <person name="Yang G."/>
            <person name="Jiang Z."/>
            <person name="Wang J."/>
            <person name="Qin N."/>
            <person name="Li L."/>
            <person name="Li J."/>
            <person name="Bolund L."/>
            <person name="Kristiansen K."/>
            <person name="Wong G.K."/>
            <person name="Olson M."/>
            <person name="Zhang X."/>
            <person name="Li S."/>
            <person name="Yang H."/>
            <person name="Wang J."/>
            <person name="Wang J."/>
        </authorList>
    </citation>
    <scope>NUCLEOTIDE SEQUENCE [LARGE SCALE GENOMIC DNA]</scope>
</reference>
<feature type="non-terminal residue" evidence="3">
    <location>
        <position position="85"/>
    </location>
</feature>
<gene>
    <name evidence="3" type="ORF">PANDA_018306</name>
</gene>
<dbReference type="PANTHER" id="PTHR23341">
    <property type="entry name" value="HIGH MOBILITY GROUP PROTEINS HMG-A AND C"/>
    <property type="match status" value="1"/>
</dbReference>
<name>D2HZP9_AILME</name>
<evidence type="ECO:0000256" key="1">
    <source>
        <dbReference type="ARBA" id="ARBA00023125"/>
    </source>
</evidence>
<feature type="non-terminal residue" evidence="3">
    <location>
        <position position="1"/>
    </location>
</feature>
<dbReference type="AlphaFoldDB" id="D2HZP9"/>
<dbReference type="GO" id="GO:0003712">
    <property type="term" value="F:transcription coregulator activity"/>
    <property type="evidence" value="ECO:0007669"/>
    <property type="project" value="TreeGrafter"/>
</dbReference>
<evidence type="ECO:0008006" key="4">
    <source>
        <dbReference type="Google" id="ProtNLM"/>
    </source>
</evidence>
<organism evidence="3">
    <name type="scientific">Ailuropoda melanoleuca</name>
    <name type="common">Giant panda</name>
    <dbReference type="NCBI Taxonomy" id="9646"/>
    <lineage>
        <taxon>Eukaryota</taxon>
        <taxon>Metazoa</taxon>
        <taxon>Chordata</taxon>
        <taxon>Craniata</taxon>
        <taxon>Vertebrata</taxon>
        <taxon>Euteleostomi</taxon>
        <taxon>Mammalia</taxon>
        <taxon>Eutheria</taxon>
        <taxon>Laurasiatheria</taxon>
        <taxon>Carnivora</taxon>
        <taxon>Caniformia</taxon>
        <taxon>Ursidae</taxon>
        <taxon>Ailuropoda</taxon>
    </lineage>
</organism>
<dbReference type="InterPro" id="IPR000116">
    <property type="entry name" value="HMGA"/>
</dbReference>
<evidence type="ECO:0000256" key="2">
    <source>
        <dbReference type="SAM" id="MobiDB-lite"/>
    </source>
</evidence>
<dbReference type="GO" id="GO:0003677">
    <property type="term" value="F:DNA binding"/>
    <property type="evidence" value="ECO:0007669"/>
    <property type="project" value="UniProtKB-KW"/>
</dbReference>
<feature type="compositionally biased region" description="Acidic residues" evidence="2">
    <location>
        <begin position="71"/>
        <end position="85"/>
    </location>
</feature>
<dbReference type="PANTHER" id="PTHR23341:SF1">
    <property type="entry name" value="HIGH MOBILITY GROUP PROTEIN HMG-I_HMG-Y"/>
    <property type="match status" value="1"/>
</dbReference>
<protein>
    <recommendedName>
        <fullName evidence="4">High mobility group AT-hook protein 1</fullName>
    </recommendedName>
</protein>
<keyword evidence="1" id="KW-0238">DNA-binding</keyword>
<feature type="compositionally biased region" description="Polar residues" evidence="2">
    <location>
        <begin position="43"/>
        <end position="54"/>
    </location>
</feature>
<dbReference type="InParanoid" id="D2HZP9"/>
<dbReference type="GO" id="GO:0000785">
    <property type="term" value="C:chromatin"/>
    <property type="evidence" value="ECO:0007669"/>
    <property type="project" value="InterPro"/>
</dbReference>
<sequence>QRSRGRAGRSSSWVPRMVLVGAGEPSEVPTPKTPRARQRGTKNKSAAKTGNTATAPGRKPRSKPPKKLEKEEEEGILQESPEEAQ</sequence>
<feature type="region of interest" description="Disordered" evidence="2">
    <location>
        <begin position="1"/>
        <end position="85"/>
    </location>
</feature>
<evidence type="ECO:0000313" key="3">
    <source>
        <dbReference type="EMBL" id="EFB20230.1"/>
    </source>
</evidence>
<dbReference type="GO" id="GO:0006355">
    <property type="term" value="P:regulation of DNA-templated transcription"/>
    <property type="evidence" value="ECO:0007669"/>
    <property type="project" value="InterPro"/>
</dbReference>
<accession>D2HZP9</accession>
<dbReference type="GO" id="GO:0005634">
    <property type="term" value="C:nucleus"/>
    <property type="evidence" value="ECO:0007669"/>
    <property type="project" value="InterPro"/>
</dbReference>
<dbReference type="PRINTS" id="PR00930">
    <property type="entry name" value="HIGHMOBLTYIY"/>
</dbReference>